<name>A0ABS2EB61_9FIRM</name>
<organism evidence="4 5">
    <name type="scientific">Faecalicatena fissicatena</name>
    <dbReference type="NCBI Taxonomy" id="290055"/>
    <lineage>
        <taxon>Bacteria</taxon>
        <taxon>Bacillati</taxon>
        <taxon>Bacillota</taxon>
        <taxon>Clostridia</taxon>
        <taxon>Lachnospirales</taxon>
        <taxon>Lachnospiraceae</taxon>
        <taxon>Faecalicatena</taxon>
    </lineage>
</organism>
<evidence type="ECO:0000256" key="1">
    <source>
        <dbReference type="ARBA" id="ARBA00023125"/>
    </source>
</evidence>
<feature type="DNA-binding region" description="H-T-H motif" evidence="2">
    <location>
        <begin position="26"/>
        <end position="45"/>
    </location>
</feature>
<evidence type="ECO:0000313" key="4">
    <source>
        <dbReference type="EMBL" id="MBM6738899.1"/>
    </source>
</evidence>
<evidence type="ECO:0000313" key="5">
    <source>
        <dbReference type="Proteomes" id="UP000716906"/>
    </source>
</evidence>
<feature type="domain" description="HTH tetR-type" evidence="3">
    <location>
        <begin position="3"/>
        <end position="63"/>
    </location>
</feature>
<proteinExistence type="predicted"/>
<evidence type="ECO:0000256" key="2">
    <source>
        <dbReference type="PROSITE-ProRule" id="PRU00335"/>
    </source>
</evidence>
<dbReference type="EMBL" id="JACLYY010000013">
    <property type="protein sequence ID" value="MBM6738899.1"/>
    <property type="molecule type" value="Genomic_DNA"/>
</dbReference>
<gene>
    <name evidence="4" type="ORF">H7U36_12445</name>
</gene>
<keyword evidence="1 2" id="KW-0238">DNA-binding</keyword>
<dbReference type="InterPro" id="IPR039532">
    <property type="entry name" value="TetR_C_Firmicutes"/>
</dbReference>
<dbReference type="InterPro" id="IPR050624">
    <property type="entry name" value="HTH-type_Tx_Regulator"/>
</dbReference>
<dbReference type="Pfam" id="PF00440">
    <property type="entry name" value="TetR_N"/>
    <property type="match status" value="1"/>
</dbReference>
<dbReference type="PROSITE" id="PS50977">
    <property type="entry name" value="HTH_TETR_2"/>
    <property type="match status" value="1"/>
</dbReference>
<comment type="caution">
    <text evidence="4">The sequence shown here is derived from an EMBL/GenBank/DDBJ whole genome shotgun (WGS) entry which is preliminary data.</text>
</comment>
<dbReference type="SUPFAM" id="SSF46689">
    <property type="entry name" value="Homeodomain-like"/>
    <property type="match status" value="1"/>
</dbReference>
<reference evidence="4 5" key="1">
    <citation type="journal article" date="2021" name="Sci. Rep.">
        <title>The distribution of antibiotic resistance genes in chicken gut microbiota commensals.</title>
        <authorList>
            <person name="Juricova H."/>
            <person name="Matiasovicova J."/>
            <person name="Kubasova T."/>
            <person name="Cejkova D."/>
            <person name="Rychlik I."/>
        </authorList>
    </citation>
    <scope>NUCLEOTIDE SEQUENCE [LARGE SCALE GENOMIC DNA]</scope>
    <source>
        <strain evidence="4 5">An773</strain>
    </source>
</reference>
<dbReference type="Proteomes" id="UP000716906">
    <property type="component" value="Unassembled WGS sequence"/>
</dbReference>
<dbReference type="RefSeq" id="WP_033124298.1">
    <property type="nucleotide sequence ID" value="NZ_JACLYY010000013.1"/>
</dbReference>
<dbReference type="Pfam" id="PF14278">
    <property type="entry name" value="TetR_C_8"/>
    <property type="match status" value="1"/>
</dbReference>
<sequence>MAENVKEKIAETFLAMTARKNFDKITIKDLVQECGISRQAFYYHFQDILEVIEWIMQRSADELLRRSLQAEDPKAALRLFIDFSMENRSFIHHLLRSRQREQMEHIIHKNFHSYLESLYRHTAVDASLSYRDLTMALDFFTYGISGVLIESCRSGQADPEALTDQLYRLLTGQMVQLPSS</sequence>
<dbReference type="InterPro" id="IPR001647">
    <property type="entry name" value="HTH_TetR"/>
</dbReference>
<dbReference type="PANTHER" id="PTHR43479">
    <property type="entry name" value="ACREF/ENVCD OPERON REPRESSOR-RELATED"/>
    <property type="match status" value="1"/>
</dbReference>
<keyword evidence="5" id="KW-1185">Reference proteome</keyword>
<dbReference type="InterPro" id="IPR009057">
    <property type="entry name" value="Homeodomain-like_sf"/>
</dbReference>
<accession>A0ABS2EB61</accession>
<dbReference type="Gene3D" id="1.10.357.10">
    <property type="entry name" value="Tetracycline Repressor, domain 2"/>
    <property type="match status" value="1"/>
</dbReference>
<evidence type="ECO:0000259" key="3">
    <source>
        <dbReference type="PROSITE" id="PS50977"/>
    </source>
</evidence>
<dbReference type="PANTHER" id="PTHR43479:SF11">
    <property type="entry name" value="ACREF_ENVCD OPERON REPRESSOR-RELATED"/>
    <property type="match status" value="1"/>
</dbReference>
<protein>
    <submittedName>
        <fullName evidence="4">TetR/AcrR family transcriptional regulator C-terminal domain-containing protein</fullName>
    </submittedName>
</protein>